<dbReference type="Proteomes" id="UP001500141">
    <property type="component" value="Unassembled WGS sequence"/>
</dbReference>
<feature type="transmembrane region" description="Helical" evidence="1">
    <location>
        <begin position="96"/>
        <end position="116"/>
    </location>
</feature>
<proteinExistence type="predicted"/>
<evidence type="ECO:0000256" key="1">
    <source>
        <dbReference type="SAM" id="Phobius"/>
    </source>
</evidence>
<keyword evidence="1" id="KW-0812">Transmembrane</keyword>
<dbReference type="RefSeq" id="WP_264542099.1">
    <property type="nucleotide sequence ID" value="NZ_BAABIP010000015.1"/>
</dbReference>
<organism evidence="2 3">
    <name type="scientific">Flavobacterium hankyongi</name>
    <dbReference type="NCBI Taxonomy" id="1176532"/>
    <lineage>
        <taxon>Bacteria</taxon>
        <taxon>Pseudomonadati</taxon>
        <taxon>Bacteroidota</taxon>
        <taxon>Flavobacteriia</taxon>
        <taxon>Flavobacteriales</taxon>
        <taxon>Flavobacteriaceae</taxon>
        <taxon>Flavobacterium</taxon>
    </lineage>
</organism>
<evidence type="ECO:0000313" key="2">
    <source>
        <dbReference type="EMBL" id="GAA4768455.1"/>
    </source>
</evidence>
<protein>
    <submittedName>
        <fullName evidence="2">Uncharacterized protein</fullName>
    </submittedName>
</protein>
<feature type="transmembrane region" description="Helical" evidence="1">
    <location>
        <begin position="387"/>
        <end position="408"/>
    </location>
</feature>
<feature type="transmembrane region" description="Helical" evidence="1">
    <location>
        <begin position="470"/>
        <end position="489"/>
    </location>
</feature>
<feature type="transmembrane region" description="Helical" evidence="1">
    <location>
        <begin position="362"/>
        <end position="381"/>
    </location>
</feature>
<feature type="transmembrane region" description="Helical" evidence="1">
    <location>
        <begin position="21"/>
        <end position="38"/>
    </location>
</feature>
<gene>
    <name evidence="2" type="ORF">GCM10023230_17960</name>
</gene>
<reference evidence="3" key="1">
    <citation type="journal article" date="2019" name="Int. J. Syst. Evol. Microbiol.">
        <title>The Global Catalogue of Microorganisms (GCM) 10K type strain sequencing project: providing services to taxonomists for standard genome sequencing and annotation.</title>
        <authorList>
            <consortium name="The Broad Institute Genomics Platform"/>
            <consortium name="The Broad Institute Genome Sequencing Center for Infectious Disease"/>
            <person name="Wu L."/>
            <person name="Ma J."/>
        </authorList>
    </citation>
    <scope>NUCLEOTIDE SEQUENCE [LARGE SCALE GENOMIC DNA]</scope>
    <source>
        <strain evidence="3">JCM 18198</strain>
    </source>
</reference>
<keyword evidence="1" id="KW-0472">Membrane</keyword>
<comment type="caution">
    <text evidence="2">The sequence shown here is derived from an EMBL/GenBank/DDBJ whole genome shotgun (WGS) entry which is preliminary data.</text>
</comment>
<sequence>MLGKIQKQLLLKYPLLWNTKFVPMVCIGALINLLYFFIGYADGSIDFKERYDSDLDFTFFSFCFLISVVLLILWLVNYFRNNSLKSFYPKSKYSLFYEWIQILIIVLLLIGFFFPFEIGRKLHKQSYITKEVAKKRCEIISKADFFIDGSFGEAEIDSVNSVFNDTVINGEPKYTNIVYKDYITLFGKKYVATSLINRNTRGFAFFTDVEDSLRKVEMQKILFKDESHKIKKLMTDYMSIVKEHGLQTNLTKEKWFDITYNAPDFKKYELITPYKPSDSTDGYYYNDYEEPVSVTTAVANYEYKKEYSKYYIEQNTLAHNYQEIARSYVNSIFTEDTLLPFFYFGFGISLLIFSFRVTSGKSWLIAVVTLGVLNLILGIFSALSGEFITYTILMILFILAAIIYYSSILISKKSQNISKIVLNLLLWLFGALIPLIYATYQEIYKKSIEYKDDYYYDSHYEFLRDNVPSMLSINLFVVFIMMFFLCSLIRKWKGIAED</sequence>
<evidence type="ECO:0000313" key="3">
    <source>
        <dbReference type="Proteomes" id="UP001500141"/>
    </source>
</evidence>
<accession>A0ABP8ZYA1</accession>
<feature type="transmembrane region" description="Helical" evidence="1">
    <location>
        <begin position="337"/>
        <end position="355"/>
    </location>
</feature>
<feature type="transmembrane region" description="Helical" evidence="1">
    <location>
        <begin position="420"/>
        <end position="440"/>
    </location>
</feature>
<keyword evidence="1" id="KW-1133">Transmembrane helix</keyword>
<keyword evidence="3" id="KW-1185">Reference proteome</keyword>
<dbReference type="EMBL" id="BAABIP010000015">
    <property type="protein sequence ID" value="GAA4768455.1"/>
    <property type="molecule type" value="Genomic_DNA"/>
</dbReference>
<name>A0ABP8ZYA1_9FLAO</name>
<feature type="transmembrane region" description="Helical" evidence="1">
    <location>
        <begin position="58"/>
        <end position="76"/>
    </location>
</feature>